<dbReference type="PANTHER" id="PTHR43702">
    <property type="entry name" value="L-FUCOSE-PROTON SYMPORTER"/>
    <property type="match status" value="1"/>
</dbReference>
<proteinExistence type="predicted"/>
<evidence type="ECO:0000256" key="5">
    <source>
        <dbReference type="ARBA" id="ARBA00023136"/>
    </source>
</evidence>
<feature type="transmembrane region" description="Helical" evidence="6">
    <location>
        <begin position="390"/>
        <end position="410"/>
    </location>
</feature>
<keyword evidence="4 6" id="KW-1133">Transmembrane helix</keyword>
<feature type="transmembrane region" description="Helical" evidence="6">
    <location>
        <begin position="291"/>
        <end position="314"/>
    </location>
</feature>
<dbReference type="SUPFAM" id="SSF103473">
    <property type="entry name" value="MFS general substrate transporter"/>
    <property type="match status" value="1"/>
</dbReference>
<evidence type="ECO:0000313" key="9">
    <source>
        <dbReference type="Proteomes" id="UP001156670"/>
    </source>
</evidence>
<dbReference type="Gene3D" id="1.20.1250.20">
    <property type="entry name" value="MFS general substrate transporter like domains"/>
    <property type="match status" value="2"/>
</dbReference>
<evidence type="ECO:0000256" key="1">
    <source>
        <dbReference type="ARBA" id="ARBA00004429"/>
    </source>
</evidence>
<evidence type="ECO:0000259" key="7">
    <source>
        <dbReference type="PROSITE" id="PS50850"/>
    </source>
</evidence>
<feature type="transmembrane region" description="Helical" evidence="6">
    <location>
        <begin position="326"/>
        <end position="350"/>
    </location>
</feature>
<dbReference type="InterPro" id="IPR020846">
    <property type="entry name" value="MFS_dom"/>
</dbReference>
<feature type="transmembrane region" description="Helical" evidence="6">
    <location>
        <begin position="56"/>
        <end position="76"/>
    </location>
</feature>
<keyword evidence="3 6" id="KW-0812">Transmembrane</keyword>
<feature type="transmembrane region" description="Helical" evidence="6">
    <location>
        <begin position="83"/>
        <end position="101"/>
    </location>
</feature>
<dbReference type="PANTHER" id="PTHR43702:SF11">
    <property type="entry name" value="L-FUCOSE-PROTON SYMPORTER"/>
    <property type="match status" value="1"/>
</dbReference>
<comment type="caution">
    <text evidence="8">The sequence shown here is derived from an EMBL/GenBank/DDBJ whole genome shotgun (WGS) entry which is preliminary data.</text>
</comment>
<feature type="domain" description="Major facilitator superfamily (MFS) profile" evidence="7">
    <location>
        <begin position="15"/>
        <end position="415"/>
    </location>
</feature>
<dbReference type="PROSITE" id="PS50850">
    <property type="entry name" value="MFS"/>
    <property type="match status" value="1"/>
</dbReference>
<feature type="transmembrane region" description="Helical" evidence="6">
    <location>
        <begin position="143"/>
        <end position="163"/>
    </location>
</feature>
<accession>A0ABQ5XN35</accession>
<dbReference type="InterPro" id="IPR036259">
    <property type="entry name" value="MFS_trans_sf"/>
</dbReference>
<organism evidence="8 9">
    <name type="scientific">Dyella acidisoli</name>
    <dbReference type="NCBI Taxonomy" id="1867834"/>
    <lineage>
        <taxon>Bacteria</taxon>
        <taxon>Pseudomonadati</taxon>
        <taxon>Pseudomonadota</taxon>
        <taxon>Gammaproteobacteria</taxon>
        <taxon>Lysobacterales</taxon>
        <taxon>Rhodanobacteraceae</taxon>
        <taxon>Dyella</taxon>
    </lineage>
</organism>
<keyword evidence="2" id="KW-1003">Cell membrane</keyword>
<feature type="transmembrane region" description="Helical" evidence="6">
    <location>
        <begin position="21"/>
        <end position="44"/>
    </location>
</feature>
<comment type="subcellular location">
    <subcellularLocation>
        <location evidence="1">Cell inner membrane</location>
        <topology evidence="1">Multi-pass membrane protein</topology>
    </subcellularLocation>
</comment>
<protein>
    <submittedName>
        <fullName evidence="8">MFS transporter</fullName>
    </submittedName>
</protein>
<evidence type="ECO:0000256" key="3">
    <source>
        <dbReference type="ARBA" id="ARBA00022692"/>
    </source>
</evidence>
<keyword evidence="9" id="KW-1185">Reference proteome</keyword>
<feature type="transmembrane region" description="Helical" evidence="6">
    <location>
        <begin position="217"/>
        <end position="238"/>
    </location>
</feature>
<dbReference type="Pfam" id="PF07690">
    <property type="entry name" value="MFS_1"/>
    <property type="match status" value="1"/>
</dbReference>
<feature type="transmembrane region" description="Helical" evidence="6">
    <location>
        <begin position="258"/>
        <end position="279"/>
    </location>
</feature>
<dbReference type="Proteomes" id="UP001156670">
    <property type="component" value="Unassembled WGS sequence"/>
</dbReference>
<evidence type="ECO:0000256" key="2">
    <source>
        <dbReference type="ARBA" id="ARBA00022475"/>
    </source>
</evidence>
<dbReference type="EMBL" id="BSOB01000017">
    <property type="protein sequence ID" value="GLQ93125.1"/>
    <property type="molecule type" value="Genomic_DNA"/>
</dbReference>
<dbReference type="InterPro" id="IPR050375">
    <property type="entry name" value="MFS_TsgA-like"/>
</dbReference>
<reference evidence="9" key="1">
    <citation type="journal article" date="2019" name="Int. J. Syst. Evol. Microbiol.">
        <title>The Global Catalogue of Microorganisms (GCM) 10K type strain sequencing project: providing services to taxonomists for standard genome sequencing and annotation.</title>
        <authorList>
            <consortium name="The Broad Institute Genomics Platform"/>
            <consortium name="The Broad Institute Genome Sequencing Center for Infectious Disease"/>
            <person name="Wu L."/>
            <person name="Ma J."/>
        </authorList>
    </citation>
    <scope>NUCLEOTIDE SEQUENCE [LARGE SCALE GENOMIC DNA]</scope>
    <source>
        <strain evidence="9">NBRC 111980</strain>
    </source>
</reference>
<feature type="transmembrane region" description="Helical" evidence="6">
    <location>
        <begin position="362"/>
        <end position="384"/>
    </location>
</feature>
<gene>
    <name evidence="8" type="ORF">GCM10007901_20760</name>
</gene>
<sequence length="429" mass="46874">MQFVTRQVAMNRFRMIAALALIYMVFAILLNSVGTVILQSIYTFGVDKPQASLLELFKDLPIAITSFLVASFLPLLGYRRAMMIALGIVACACVLMPLYPSFRTTELLFTCVGVSFALTKVAVYSSIGLLANDRSEHGRLTNTIEGLFMVGVLFAGWLFSAFIDGAKPTSPSWLNVYWVLAVICVLVILLLATSRLDESAARTEETKSMRGSLLEMLHLFLRPLVYVFLTSAFLYVLIEQSFSTWLPTFNNEILKLPNAMSIQLATILAGASAVGRIIAGQLLRRMRWYALLNICVLGMGLLVMLTLPLAQGVVERADVGWMNAPAAAYLIPLIGVLMAPIYPVINSVALSSLPKPSHAAMTGLIVIFSALGGTLGSRITAIVFSRFDGIHAFYFSLVPMLLILVTLFFFKRETDRAGTATATITLAAK</sequence>
<keyword evidence="5 6" id="KW-0472">Membrane</keyword>
<feature type="transmembrane region" description="Helical" evidence="6">
    <location>
        <begin position="107"/>
        <end position="131"/>
    </location>
</feature>
<evidence type="ECO:0000256" key="6">
    <source>
        <dbReference type="SAM" id="Phobius"/>
    </source>
</evidence>
<evidence type="ECO:0000313" key="8">
    <source>
        <dbReference type="EMBL" id="GLQ93125.1"/>
    </source>
</evidence>
<name>A0ABQ5XN35_9GAMM</name>
<dbReference type="InterPro" id="IPR011701">
    <property type="entry name" value="MFS"/>
</dbReference>
<feature type="transmembrane region" description="Helical" evidence="6">
    <location>
        <begin position="175"/>
        <end position="196"/>
    </location>
</feature>
<evidence type="ECO:0000256" key="4">
    <source>
        <dbReference type="ARBA" id="ARBA00022989"/>
    </source>
</evidence>